<dbReference type="FunFam" id="3.30.420.10:FF:000036">
    <property type="entry name" value="DNA polymerase"/>
    <property type="match status" value="1"/>
</dbReference>
<dbReference type="Proteomes" id="UP000191024">
    <property type="component" value="Chromosome D"/>
</dbReference>
<feature type="region of interest" description="Disordered" evidence="13">
    <location>
        <begin position="247"/>
        <end position="278"/>
    </location>
</feature>
<evidence type="ECO:0000256" key="2">
    <source>
        <dbReference type="ARBA" id="ARBA00005755"/>
    </source>
</evidence>
<keyword evidence="11" id="KW-0539">Nucleus</keyword>
<dbReference type="InterPro" id="IPR006133">
    <property type="entry name" value="DNA-dir_DNA_pol_B_exonuc"/>
</dbReference>
<dbReference type="FunFam" id="1.10.3200.20:FF:000002">
    <property type="entry name" value="DNA polymerase"/>
    <property type="match status" value="1"/>
</dbReference>
<dbReference type="GO" id="GO:0003682">
    <property type="term" value="F:chromatin binding"/>
    <property type="evidence" value="ECO:0007669"/>
    <property type="project" value="TreeGrafter"/>
</dbReference>
<feature type="domain" description="DNA polymerase alpha catalytic subunit N-terminal" evidence="17">
    <location>
        <begin position="10"/>
        <end position="78"/>
    </location>
</feature>
<evidence type="ECO:0000256" key="13">
    <source>
        <dbReference type="SAM" id="MobiDB-lite"/>
    </source>
</evidence>
<dbReference type="FunFam" id="1.10.132.60:FF:000004">
    <property type="entry name" value="DNA polymerase"/>
    <property type="match status" value="1"/>
</dbReference>
<keyword evidence="5 12" id="KW-0235">DNA replication</keyword>
<dbReference type="NCBIfam" id="TIGR00592">
    <property type="entry name" value="pol2"/>
    <property type="match status" value="1"/>
</dbReference>
<dbReference type="EC" id="2.7.7.7" evidence="12"/>
<evidence type="ECO:0000256" key="7">
    <source>
        <dbReference type="ARBA" id="ARBA00022771"/>
    </source>
</evidence>
<feature type="domain" description="Zinc finger DNA-directed DNA polymerase family B alpha" evidence="16">
    <location>
        <begin position="1274"/>
        <end position="1468"/>
    </location>
</feature>
<dbReference type="EMBL" id="LT598463">
    <property type="protein sequence ID" value="SCU86167.1"/>
    <property type="molecule type" value="Genomic_DNA"/>
</dbReference>
<dbReference type="GO" id="GO:0000166">
    <property type="term" value="F:nucleotide binding"/>
    <property type="evidence" value="ECO:0007669"/>
    <property type="project" value="InterPro"/>
</dbReference>
<dbReference type="Gene3D" id="3.30.420.10">
    <property type="entry name" value="Ribonuclease H-like superfamily/Ribonuclease H"/>
    <property type="match status" value="1"/>
</dbReference>
<dbReference type="Gene3D" id="1.10.3200.20">
    <property type="entry name" value="DNA Polymerase alpha, zinc finger"/>
    <property type="match status" value="1"/>
</dbReference>
<dbReference type="SMART" id="SM00486">
    <property type="entry name" value="POLBc"/>
    <property type="match status" value="1"/>
</dbReference>
<dbReference type="Gene3D" id="3.30.70.2820">
    <property type="match status" value="1"/>
</dbReference>
<evidence type="ECO:0000256" key="5">
    <source>
        <dbReference type="ARBA" id="ARBA00022705"/>
    </source>
</evidence>
<dbReference type="InterPro" id="IPR043502">
    <property type="entry name" value="DNA/RNA_pol_sf"/>
</dbReference>
<evidence type="ECO:0000259" key="17">
    <source>
        <dbReference type="Pfam" id="PF12254"/>
    </source>
</evidence>
<dbReference type="InterPro" id="IPR017964">
    <property type="entry name" value="DNA-dir_DNA_pol_B_CS"/>
</dbReference>
<dbReference type="CDD" id="cd05776">
    <property type="entry name" value="DNA_polB_alpha_exo"/>
    <property type="match status" value="1"/>
</dbReference>
<dbReference type="InterPro" id="IPR036397">
    <property type="entry name" value="RNaseH_sf"/>
</dbReference>
<feature type="compositionally biased region" description="Acidic residues" evidence="13">
    <location>
        <begin position="263"/>
        <end position="274"/>
    </location>
</feature>
<proteinExistence type="inferred from homology"/>
<dbReference type="InterPro" id="IPR006172">
    <property type="entry name" value="DNA-dir_DNA_pol_B"/>
</dbReference>
<evidence type="ECO:0000256" key="12">
    <source>
        <dbReference type="RuleBase" id="RU000442"/>
    </source>
</evidence>
<dbReference type="InterPro" id="IPR012337">
    <property type="entry name" value="RNaseH-like_sf"/>
</dbReference>
<feature type="compositionally biased region" description="Basic and acidic residues" evidence="13">
    <location>
        <begin position="72"/>
        <end position="85"/>
    </location>
</feature>
<evidence type="ECO:0000313" key="19">
    <source>
        <dbReference type="Proteomes" id="UP000191024"/>
    </source>
</evidence>
<evidence type="ECO:0000259" key="15">
    <source>
        <dbReference type="Pfam" id="PF03104"/>
    </source>
</evidence>
<sequence>MSSKDRLELLKKLQRARTGKSVSELYDDDDTSDRDDQVYELVDEEEFQRRKRLELLQDNFVVDDDGLGYVDRGVDEWDSRNRDDADSSDDEGLRKGASRGKKRSWVQNANPATIKGMLTAHSKTLGAQPSKKLKKLDVDDFEDILDQFGADDKENYAVNHFNGNRSFKKEAPTESRGVSLFGSLNASADSKKPFSRLRRKDEEKRANNTERSPPVTVPSEKIDSTDSIAPIGNDLQNMINDVENSPTMVKKDSKLDLPTAEQSESESEEEEEEEVKATRRTVRTAAIRRAVNFNIGQDAQSSPFVTAPNTPIALAKPSASLKSRDQYPESVVVHPDFSRKVSPDEILDKPNGSFKFYWLDYTEVDNTLLLFGKIKTIAGKMISAMLQVSGICKELYFLPRENKKASDVHDEIIPLIMDKYGLESVRAKPEVRKYAFELAGIPAESEYLKVLLPYQTPKSRNVPIPAELEGDSFYHVFGGNANIFESFVLQRKIMGPCWLEIKNADFNALANASHCSMEIKVNSPQNVAPANVHEDAGLNCLSLSVQTVMNLRENKQEVVSITLSHYKNVAQNSPTPDSLSPDELVTLVRPPKGTAFPTGLPALAKKEIKGQLRLFNNEKALLSCFCAMMKASDADVLLGHRLENLSLDIIMHRLFELKIPTFSSLGRRGRKSWPDRFGRNNSNSTQFLNRDILSGRLLCDISNEMGQSLTPKCQNWELPEMYFVACQKDHKSLDINFQASQYQSDVNAFILALNENISNALISAEIAFRIQIISLTKQLTNLAGNAWSQTLAGSRAGRNEYILLHEFANNNYIVPDKETKSQRTQRQNQDIGGDVDEQQQTSSKKAQYQGGLVFEPEKGLHTDYILVMDFNSLYPSIIQEFNICFTTVKRDPNNIEELPNVPSTEEAQGVLPKLLANLVQRRREVKKIMSTETNLEKKTQCDIRQQALKLTANSMYGCLGYVNSRFYAKPLAMLVTNKGREILMNTRQLAESLALAVVYGDTDSVMLNSGCDEYAEAIKIGNNFKKLVNERYRLLEIDIDNVYKKLLLHAKKKYAALNVFLDKSGTEHTSLEVKGLDMKRREFCPLSKEVSTHVLNTILSDRDPESALQDVYAYMEETRSNVENNEIRLDKYKINTRLSKDPKAYPGGRNMPAVQVALRMREMGRVVKAGSVITFVITKQDDDSEDDEQLSVADRARALNEVMSKNNDLRPDPLYYLEKQIFAPVERLLERIESFDIVRLSESLGLDSRRYLNHISANGDLGGNRFDSLEPLESSISDSERFKNSAQLTLRCPNCKNEFLFGGIVASNHYTICYNGLKCRNCDHLYSPIQLSCQLERSIRAQISLYYAGWVQCDDSTCNNQTRSISVFGKRCLNEGCTGVMKYRYSDKQLYNQLLYFESLFDVSKNKSQQLKPLYSPDDSDKPTHKLPTSQVAALSEQNRELFEIMNSVVQKYLSDCGRRYVDMKSIFSFMGPP</sequence>
<dbReference type="InterPro" id="IPR045846">
    <property type="entry name" value="POLBc_alpha"/>
</dbReference>
<gene>
    <name evidence="18" type="ORF">LAMI_0D00716G</name>
</gene>
<dbReference type="InterPro" id="IPR015088">
    <property type="entry name" value="Znf_DNA-dir_DNA_pol_B_alpha"/>
</dbReference>
<feature type="domain" description="DNA-directed DNA polymerase family B exonuclease" evidence="15">
    <location>
        <begin position="474"/>
        <end position="720"/>
    </location>
</feature>
<evidence type="ECO:0000256" key="10">
    <source>
        <dbReference type="ARBA" id="ARBA00023125"/>
    </source>
</evidence>
<keyword evidence="9 12" id="KW-0239">DNA-directed DNA polymerase</keyword>
<dbReference type="GO" id="GO:0003688">
    <property type="term" value="F:DNA replication origin binding"/>
    <property type="evidence" value="ECO:0007669"/>
    <property type="project" value="TreeGrafter"/>
</dbReference>
<evidence type="ECO:0000256" key="1">
    <source>
        <dbReference type="ARBA" id="ARBA00004123"/>
    </source>
</evidence>
<dbReference type="PRINTS" id="PR00106">
    <property type="entry name" value="DNAPOLB"/>
</dbReference>
<evidence type="ECO:0000256" key="3">
    <source>
        <dbReference type="ARBA" id="ARBA00022679"/>
    </source>
</evidence>
<dbReference type="GO" id="GO:0003887">
    <property type="term" value="F:DNA-directed DNA polymerase activity"/>
    <property type="evidence" value="ECO:0007669"/>
    <property type="project" value="UniProtKB-KW"/>
</dbReference>
<dbReference type="GO" id="GO:0006272">
    <property type="term" value="P:leading strand elongation"/>
    <property type="evidence" value="ECO:0007669"/>
    <property type="project" value="TreeGrafter"/>
</dbReference>
<evidence type="ECO:0000313" key="18">
    <source>
        <dbReference type="EMBL" id="SCU86167.1"/>
    </source>
</evidence>
<dbReference type="Pfam" id="PF08996">
    <property type="entry name" value="zf-DNA_Pol"/>
    <property type="match status" value="1"/>
</dbReference>
<keyword evidence="6" id="KW-0479">Metal-binding</keyword>
<keyword evidence="8" id="KW-0862">Zinc</keyword>
<evidence type="ECO:0000256" key="4">
    <source>
        <dbReference type="ARBA" id="ARBA00022695"/>
    </source>
</evidence>
<dbReference type="GO" id="GO:0003697">
    <property type="term" value="F:single-stranded DNA binding"/>
    <property type="evidence" value="ECO:0007669"/>
    <property type="project" value="TreeGrafter"/>
</dbReference>
<dbReference type="PROSITE" id="PS00116">
    <property type="entry name" value="DNA_POLYMERASE_B"/>
    <property type="match status" value="1"/>
</dbReference>
<dbReference type="OrthoDB" id="6755010at2759"/>
<comment type="catalytic activity">
    <reaction evidence="12">
        <text>DNA(n) + a 2'-deoxyribonucleoside 5'-triphosphate = DNA(n+1) + diphosphate</text>
        <dbReference type="Rhea" id="RHEA:22508"/>
        <dbReference type="Rhea" id="RHEA-COMP:17339"/>
        <dbReference type="Rhea" id="RHEA-COMP:17340"/>
        <dbReference type="ChEBI" id="CHEBI:33019"/>
        <dbReference type="ChEBI" id="CHEBI:61560"/>
        <dbReference type="ChEBI" id="CHEBI:173112"/>
        <dbReference type="EC" id="2.7.7.7"/>
    </reaction>
</comment>
<dbReference type="PANTHER" id="PTHR45861:SF1">
    <property type="entry name" value="DNA POLYMERASE ALPHA CATALYTIC SUBUNIT"/>
    <property type="match status" value="1"/>
</dbReference>
<reference evidence="18 19" key="1">
    <citation type="submission" date="2016-03" db="EMBL/GenBank/DDBJ databases">
        <authorList>
            <person name="Devillers H."/>
        </authorList>
    </citation>
    <scope>NUCLEOTIDE SEQUENCE [LARGE SCALE GENOMIC DNA]</scope>
    <source>
        <strain evidence="18">CBS 11717</strain>
    </source>
</reference>
<dbReference type="GO" id="GO:0006273">
    <property type="term" value="P:lagging strand elongation"/>
    <property type="evidence" value="ECO:0007669"/>
    <property type="project" value="TreeGrafter"/>
</dbReference>
<dbReference type="Pfam" id="PF12254">
    <property type="entry name" value="DNA_pol_alpha_N"/>
    <property type="match status" value="1"/>
</dbReference>
<dbReference type="Pfam" id="PF00136">
    <property type="entry name" value="DNA_pol_B"/>
    <property type="match status" value="1"/>
</dbReference>
<dbReference type="InterPro" id="IPR023211">
    <property type="entry name" value="DNA_pol_palm_dom_sf"/>
</dbReference>
<keyword evidence="4 12" id="KW-0548">Nucleotidyltransferase</keyword>
<dbReference type="GO" id="GO:0008270">
    <property type="term" value="F:zinc ion binding"/>
    <property type="evidence" value="ECO:0007669"/>
    <property type="project" value="UniProtKB-KW"/>
</dbReference>
<comment type="similarity">
    <text evidence="2 12">Belongs to the DNA polymerase type-B family.</text>
</comment>
<dbReference type="CDD" id="cd05532">
    <property type="entry name" value="POLBc_alpha"/>
    <property type="match status" value="1"/>
</dbReference>
<evidence type="ECO:0000259" key="14">
    <source>
        <dbReference type="Pfam" id="PF00136"/>
    </source>
</evidence>
<dbReference type="GO" id="GO:0006281">
    <property type="term" value="P:DNA repair"/>
    <property type="evidence" value="ECO:0007669"/>
    <property type="project" value="UniProtKB-ARBA"/>
</dbReference>
<dbReference type="PANTHER" id="PTHR45861">
    <property type="entry name" value="DNA POLYMERASE ALPHA CATALYTIC SUBUNIT"/>
    <property type="match status" value="1"/>
</dbReference>
<dbReference type="GO" id="GO:1902975">
    <property type="term" value="P:mitotic DNA replication initiation"/>
    <property type="evidence" value="ECO:0007669"/>
    <property type="project" value="InterPro"/>
</dbReference>
<comment type="subcellular location">
    <subcellularLocation>
        <location evidence="1">Nucleus</location>
    </subcellularLocation>
</comment>
<dbReference type="Gene3D" id="2.40.50.730">
    <property type="match status" value="1"/>
</dbReference>
<keyword evidence="7" id="KW-0863">Zinc-finger</keyword>
<evidence type="ECO:0000256" key="9">
    <source>
        <dbReference type="ARBA" id="ARBA00022932"/>
    </source>
</evidence>
<feature type="domain" description="DNA-directed DNA polymerase family B multifunctional" evidence="14">
    <location>
        <begin position="786"/>
        <end position="1232"/>
    </location>
</feature>
<keyword evidence="19" id="KW-1185">Reference proteome</keyword>
<keyword evidence="10 12" id="KW-0238">DNA-binding</keyword>
<dbReference type="InterPro" id="IPR042087">
    <property type="entry name" value="DNA_pol_B_thumb"/>
</dbReference>
<name>A0A1G4J8L9_9SACH</name>
<keyword evidence="3 12" id="KW-0808">Transferase</keyword>
<feature type="region of interest" description="Disordered" evidence="13">
    <location>
        <begin position="65"/>
        <end position="114"/>
    </location>
</feature>
<evidence type="ECO:0000259" key="16">
    <source>
        <dbReference type="Pfam" id="PF08996"/>
    </source>
</evidence>
<dbReference type="InterPro" id="IPR038256">
    <property type="entry name" value="Pol_alpha_znc_sf"/>
</dbReference>
<accession>A0A1G4J8L9</accession>
<feature type="compositionally biased region" description="Basic and acidic residues" evidence="13">
    <location>
        <begin position="199"/>
        <end position="208"/>
    </location>
</feature>
<organism evidence="18 19">
    <name type="scientific">Lachancea mirantina</name>
    <dbReference type="NCBI Taxonomy" id="1230905"/>
    <lineage>
        <taxon>Eukaryota</taxon>
        <taxon>Fungi</taxon>
        <taxon>Dikarya</taxon>
        <taxon>Ascomycota</taxon>
        <taxon>Saccharomycotina</taxon>
        <taxon>Saccharomycetes</taxon>
        <taxon>Saccharomycetales</taxon>
        <taxon>Saccharomycetaceae</taxon>
        <taxon>Lachancea</taxon>
    </lineage>
</organism>
<dbReference type="InterPro" id="IPR024647">
    <property type="entry name" value="DNA_pol_a_cat_su_N"/>
</dbReference>
<dbReference type="SUPFAM" id="SSF53098">
    <property type="entry name" value="Ribonuclease H-like"/>
    <property type="match status" value="1"/>
</dbReference>
<dbReference type="Pfam" id="PF03104">
    <property type="entry name" value="DNA_pol_B_exo1"/>
    <property type="match status" value="1"/>
</dbReference>
<dbReference type="SUPFAM" id="SSF56672">
    <property type="entry name" value="DNA/RNA polymerases"/>
    <property type="match status" value="1"/>
</dbReference>
<dbReference type="GO" id="GO:0005658">
    <property type="term" value="C:alpha DNA polymerase:primase complex"/>
    <property type="evidence" value="ECO:0007669"/>
    <property type="project" value="UniProtKB-ARBA"/>
</dbReference>
<protein>
    <recommendedName>
        <fullName evidence="12">DNA polymerase</fullName>
        <ecNumber evidence="12">2.7.7.7</ecNumber>
    </recommendedName>
</protein>
<dbReference type="STRING" id="1230905.A0A1G4J8L9"/>
<dbReference type="Gene3D" id="1.10.132.60">
    <property type="entry name" value="DNA polymerase family B, C-terminal domain"/>
    <property type="match status" value="1"/>
</dbReference>
<evidence type="ECO:0000256" key="6">
    <source>
        <dbReference type="ARBA" id="ARBA00022723"/>
    </source>
</evidence>
<dbReference type="Gene3D" id="3.90.1600.10">
    <property type="entry name" value="Palm domain of DNA polymerase"/>
    <property type="match status" value="2"/>
</dbReference>
<feature type="region of interest" description="Disordered" evidence="13">
    <location>
        <begin position="815"/>
        <end position="847"/>
    </location>
</feature>
<feature type="region of interest" description="Disordered" evidence="13">
    <location>
        <begin position="182"/>
        <end position="227"/>
    </location>
</feature>
<evidence type="ECO:0000256" key="8">
    <source>
        <dbReference type="ARBA" id="ARBA00022833"/>
    </source>
</evidence>
<evidence type="ECO:0000256" key="11">
    <source>
        <dbReference type="ARBA" id="ARBA00023242"/>
    </source>
</evidence>
<dbReference type="InterPro" id="IPR006134">
    <property type="entry name" value="DNA-dir_DNA_pol_B_multi_dom"/>
</dbReference>